<organism evidence="16 17">
    <name type="scientific">Marmota marmota marmota</name>
    <name type="common">Alpine marmot</name>
    <dbReference type="NCBI Taxonomy" id="9994"/>
    <lineage>
        <taxon>Eukaryota</taxon>
        <taxon>Metazoa</taxon>
        <taxon>Chordata</taxon>
        <taxon>Craniata</taxon>
        <taxon>Vertebrata</taxon>
        <taxon>Euteleostomi</taxon>
        <taxon>Mammalia</taxon>
        <taxon>Eutheria</taxon>
        <taxon>Euarchontoglires</taxon>
        <taxon>Glires</taxon>
        <taxon>Rodentia</taxon>
        <taxon>Sciuromorpha</taxon>
        <taxon>Sciuridae</taxon>
        <taxon>Xerinae</taxon>
        <taxon>Marmotini</taxon>
        <taxon>Marmota</taxon>
    </lineage>
</organism>
<dbReference type="PROSITE" id="PS50893">
    <property type="entry name" value="ABC_TRANSPORTER_2"/>
    <property type="match status" value="1"/>
</dbReference>
<feature type="compositionally biased region" description="Basic residues" evidence="12">
    <location>
        <begin position="260"/>
        <end position="272"/>
    </location>
</feature>
<dbReference type="GeneTree" id="ENSGT00940000157145"/>
<sequence>MAGPPGVLQVWNQTEPEPAAHSPLSLCFLRTAGVWLPPMYLWVLGPIYLLHIHRHGRGYLRMSPLFKVKMVLGFALMLLCAFNVALPLWKIQQGTPQAPEFLIHPTVWLTTMGFAVFLIHMERKKGVRASGVMFGYWLLCCLLPATSTAQQASRGGFQSDPLSHLSTYLCLSLVVAQFVLSCLVDWPTFFPKDAQQPNPCPKAGASFPSRAMFWWISGLLWRGYRKPLGPKDFWSLEQGKSSEELVSRLEQEWRRSHRVAQRRTKVSKSKGRRGAEAAETEAAEKEALLQQEGSPRGPLLRAICRVFRSTFLLGTLSLVISDVFRFSVPKLLSLFLEFMDSPEAPAWKGPLLATLMFLAACLQTLFEQHFMYRVKVLQMRLRTAITGLVYRKVLALSSSARKASAVGDVVNLLSVDVPRLTESVLYLNSSWLLLLWICLCFAYLWQLLGPSSAYPSPSDLCCPLGFCLLRWPLIFSPFSASRGSQEEQMRQKDSRARLTSSVLRTMGTIKAHGWEEAFLEKILRIRGQELGALRTSTLLFSVSLVSFQVSTFLVALVVFAVHTLVAEENAMDAEKAFVTLTVLGILNKAQAFLPFSVHLLVQAWVSFNRLAAFLSLEEVDPSAEDVKAASLAAGKDCVAIHNGTFAWSREGPPCLHRISLTVPQGCLLAVVGPVGSGKSSLLSALLGELSTVEGSVSIKGPVAYVPQEAWVQNSSVVENVCFRQPLDLPWLDTVLEACALQPDVDSFPAGVHTRIGEQGMNLSGGQKQQLSLARAVYRKAAVYLLDDPLAALDAHVGQHVFTQVIGPGGLLQGTERNLWPVLVTLVAPLEAGDLSTDQRGESTVVLGPGGPG</sequence>
<evidence type="ECO:0000259" key="15">
    <source>
        <dbReference type="PROSITE" id="PS50929"/>
    </source>
</evidence>
<dbReference type="InterPro" id="IPR036640">
    <property type="entry name" value="ABC1_TM_sf"/>
</dbReference>
<evidence type="ECO:0000256" key="11">
    <source>
        <dbReference type="ARBA" id="ARBA00048007"/>
    </source>
</evidence>
<keyword evidence="8 13" id="KW-0472">Membrane</keyword>
<comment type="catalytic activity">
    <reaction evidence="10">
        <text>leukotriene C4(in) + ATP + H2O = leukotriene C4(out) + ADP + phosphate + H(+)</text>
        <dbReference type="Rhea" id="RHEA:38963"/>
        <dbReference type="ChEBI" id="CHEBI:15377"/>
        <dbReference type="ChEBI" id="CHEBI:15378"/>
        <dbReference type="ChEBI" id="CHEBI:30616"/>
        <dbReference type="ChEBI" id="CHEBI:43474"/>
        <dbReference type="ChEBI" id="CHEBI:57973"/>
        <dbReference type="ChEBI" id="CHEBI:456216"/>
    </reaction>
    <physiologicalReaction direction="left-to-right" evidence="10">
        <dbReference type="Rhea" id="RHEA:38964"/>
    </physiologicalReaction>
</comment>
<keyword evidence="4 13" id="KW-0812">Transmembrane</keyword>
<evidence type="ECO:0000256" key="8">
    <source>
        <dbReference type="ARBA" id="ARBA00023136"/>
    </source>
</evidence>
<feature type="transmembrane region" description="Helical" evidence="13">
    <location>
        <begin position="538"/>
        <end position="565"/>
    </location>
</feature>
<feature type="transmembrane region" description="Helical" evidence="13">
    <location>
        <begin position="101"/>
        <end position="119"/>
    </location>
</feature>
<keyword evidence="3" id="KW-0813">Transport</keyword>
<evidence type="ECO:0000256" key="12">
    <source>
        <dbReference type="SAM" id="MobiDB-lite"/>
    </source>
</evidence>
<feature type="domain" description="ABC transmembrane type-1" evidence="15">
    <location>
        <begin position="312"/>
        <end position="602"/>
    </location>
</feature>
<dbReference type="CDD" id="cd18595">
    <property type="entry name" value="ABC_6TM_MRP1_2_3_6_D1_like"/>
    <property type="match status" value="1"/>
</dbReference>
<keyword evidence="5" id="KW-0547">Nucleotide-binding</keyword>
<reference evidence="16" key="2">
    <citation type="submission" date="2025-09" db="UniProtKB">
        <authorList>
            <consortium name="Ensembl"/>
        </authorList>
    </citation>
    <scope>IDENTIFICATION</scope>
</reference>
<feature type="transmembrane region" description="Helical" evidence="13">
    <location>
        <begin position="71"/>
        <end position="89"/>
    </location>
</feature>
<evidence type="ECO:0000256" key="3">
    <source>
        <dbReference type="ARBA" id="ARBA00022448"/>
    </source>
</evidence>
<comment type="similarity">
    <text evidence="2">Belongs to the ABC transporter superfamily. ABCC family. Conjugate transporter (TC 3.A.1.208) subfamily.</text>
</comment>
<dbReference type="GO" id="GO:0005886">
    <property type="term" value="C:plasma membrane"/>
    <property type="evidence" value="ECO:0007669"/>
    <property type="project" value="UniProtKB-ARBA"/>
</dbReference>
<evidence type="ECO:0000256" key="9">
    <source>
        <dbReference type="ARBA" id="ARBA00024220"/>
    </source>
</evidence>
<dbReference type="Ensembl" id="ENSMMMT00000029236.1">
    <property type="protein sequence ID" value="ENSMMMP00000025823.1"/>
    <property type="gene ID" value="ENSMMMG00000022609.1"/>
</dbReference>
<dbReference type="GO" id="GO:0005524">
    <property type="term" value="F:ATP binding"/>
    <property type="evidence" value="ECO:0007669"/>
    <property type="project" value="UniProtKB-KW"/>
</dbReference>
<protein>
    <recommendedName>
        <fullName evidence="9">ABC-type glutathione-S-conjugate transporter</fullName>
        <ecNumber evidence="9">7.6.2.3</ecNumber>
    </recommendedName>
</protein>
<dbReference type="FunFam" id="3.40.50.300:FF:000997">
    <property type="entry name" value="Multidrug resistance-associated protein 1"/>
    <property type="match status" value="1"/>
</dbReference>
<dbReference type="GO" id="GO:0016887">
    <property type="term" value="F:ATP hydrolysis activity"/>
    <property type="evidence" value="ECO:0007669"/>
    <property type="project" value="InterPro"/>
</dbReference>
<feature type="transmembrane region" description="Helical" evidence="13">
    <location>
        <begin position="126"/>
        <end position="145"/>
    </location>
</feature>
<accession>A0A8C6A949</accession>
<dbReference type="SUPFAM" id="SSF90123">
    <property type="entry name" value="ABC transporter transmembrane region"/>
    <property type="match status" value="1"/>
</dbReference>
<dbReference type="AlphaFoldDB" id="A0A8C6A949"/>
<dbReference type="PANTHER" id="PTHR24223:SF339">
    <property type="entry name" value="ATP-BINDING CASSETTE SUB-FAMILY C MEMBER 6"/>
    <property type="match status" value="1"/>
</dbReference>
<evidence type="ECO:0000256" key="7">
    <source>
        <dbReference type="ARBA" id="ARBA00022989"/>
    </source>
</evidence>
<comment type="subcellular location">
    <subcellularLocation>
        <location evidence="1">Membrane</location>
        <topology evidence="1">Multi-pass membrane protein</topology>
    </subcellularLocation>
</comment>
<dbReference type="Gene3D" id="3.40.50.300">
    <property type="entry name" value="P-loop containing nucleotide triphosphate hydrolases"/>
    <property type="match status" value="1"/>
</dbReference>
<dbReference type="Pfam" id="PF00005">
    <property type="entry name" value="ABC_tran"/>
    <property type="match status" value="1"/>
</dbReference>
<dbReference type="InterPro" id="IPR027417">
    <property type="entry name" value="P-loop_NTPase"/>
</dbReference>
<name>A0A8C6A949_MARMA</name>
<dbReference type="Proteomes" id="UP000694407">
    <property type="component" value="Unplaced"/>
</dbReference>
<dbReference type="EC" id="7.6.2.3" evidence="9"/>
<keyword evidence="6" id="KW-0067">ATP-binding</keyword>
<feature type="transmembrane region" description="Helical" evidence="13">
    <location>
        <begin position="165"/>
        <end position="186"/>
    </location>
</feature>
<dbReference type="InterPro" id="IPR011527">
    <property type="entry name" value="ABC1_TM_dom"/>
</dbReference>
<dbReference type="PANTHER" id="PTHR24223">
    <property type="entry name" value="ATP-BINDING CASSETTE SUB-FAMILY C"/>
    <property type="match status" value="1"/>
</dbReference>
<dbReference type="SMART" id="SM00382">
    <property type="entry name" value="AAA"/>
    <property type="match status" value="1"/>
</dbReference>
<feature type="transmembrane region" description="Helical" evidence="13">
    <location>
        <begin position="577"/>
        <end position="601"/>
    </location>
</feature>
<feature type="transmembrane region" description="Helical" evidence="13">
    <location>
        <begin position="306"/>
        <end position="326"/>
    </location>
</feature>
<evidence type="ECO:0000256" key="4">
    <source>
        <dbReference type="ARBA" id="ARBA00022692"/>
    </source>
</evidence>
<dbReference type="InterPro" id="IPR003593">
    <property type="entry name" value="AAA+_ATPase"/>
</dbReference>
<keyword evidence="7 13" id="KW-1133">Transmembrane helix</keyword>
<feature type="region of interest" description="Disordered" evidence="12">
    <location>
        <begin position="260"/>
        <end position="290"/>
    </location>
</feature>
<dbReference type="SUPFAM" id="SSF52540">
    <property type="entry name" value="P-loop containing nucleoside triphosphate hydrolases"/>
    <property type="match status" value="1"/>
</dbReference>
<evidence type="ECO:0000313" key="16">
    <source>
        <dbReference type="Ensembl" id="ENSMMMP00000025823.1"/>
    </source>
</evidence>
<comment type="catalytic activity">
    <reaction evidence="11">
        <text>an S-substituted glutathione(in) + ATP + H2O = an S-substituted glutathione(out) + ADP + phosphate + H(+)</text>
        <dbReference type="Rhea" id="RHEA:19121"/>
        <dbReference type="ChEBI" id="CHEBI:15377"/>
        <dbReference type="ChEBI" id="CHEBI:15378"/>
        <dbReference type="ChEBI" id="CHEBI:30616"/>
        <dbReference type="ChEBI" id="CHEBI:43474"/>
        <dbReference type="ChEBI" id="CHEBI:90779"/>
        <dbReference type="ChEBI" id="CHEBI:456216"/>
        <dbReference type="EC" id="7.6.2.3"/>
    </reaction>
    <physiologicalReaction direction="left-to-right" evidence="11">
        <dbReference type="Rhea" id="RHEA:19122"/>
    </physiologicalReaction>
</comment>
<feature type="transmembrane region" description="Helical" evidence="13">
    <location>
        <begin position="32"/>
        <end position="50"/>
    </location>
</feature>
<evidence type="ECO:0000256" key="2">
    <source>
        <dbReference type="ARBA" id="ARBA00009726"/>
    </source>
</evidence>
<evidence type="ECO:0000256" key="5">
    <source>
        <dbReference type="ARBA" id="ARBA00022741"/>
    </source>
</evidence>
<dbReference type="Gene3D" id="1.20.1560.10">
    <property type="entry name" value="ABC transporter type 1, transmembrane domain"/>
    <property type="match status" value="1"/>
</dbReference>
<dbReference type="PROSITE" id="PS50929">
    <property type="entry name" value="ABC_TM1F"/>
    <property type="match status" value="1"/>
</dbReference>
<evidence type="ECO:0000256" key="13">
    <source>
        <dbReference type="SAM" id="Phobius"/>
    </source>
</evidence>
<evidence type="ECO:0000256" key="10">
    <source>
        <dbReference type="ARBA" id="ARBA00047523"/>
    </source>
</evidence>
<evidence type="ECO:0000256" key="6">
    <source>
        <dbReference type="ARBA" id="ARBA00022840"/>
    </source>
</evidence>
<dbReference type="GO" id="GO:0015431">
    <property type="term" value="F:ABC-type glutathione S-conjugate transporter activity"/>
    <property type="evidence" value="ECO:0007669"/>
    <property type="project" value="UniProtKB-EC"/>
</dbReference>
<dbReference type="InterPro" id="IPR050173">
    <property type="entry name" value="ABC_transporter_C-like"/>
</dbReference>
<dbReference type="Pfam" id="PF24357">
    <property type="entry name" value="TMD0_ABC"/>
    <property type="match status" value="1"/>
</dbReference>
<evidence type="ECO:0000256" key="1">
    <source>
        <dbReference type="ARBA" id="ARBA00004141"/>
    </source>
</evidence>
<dbReference type="InterPro" id="IPR056227">
    <property type="entry name" value="TMD0_ABC"/>
</dbReference>
<reference evidence="16" key="1">
    <citation type="submission" date="2025-08" db="UniProtKB">
        <authorList>
            <consortium name="Ensembl"/>
        </authorList>
    </citation>
    <scope>IDENTIFICATION</scope>
</reference>
<dbReference type="InterPro" id="IPR003439">
    <property type="entry name" value="ABC_transporter-like_ATP-bd"/>
</dbReference>
<feature type="transmembrane region" description="Helical" evidence="13">
    <location>
        <begin position="346"/>
        <end position="366"/>
    </location>
</feature>
<dbReference type="FunFam" id="1.20.1560.10:FF:000032">
    <property type="entry name" value="ATP-binding cassette sub-family C member 6"/>
    <property type="match status" value="1"/>
</dbReference>
<evidence type="ECO:0000313" key="17">
    <source>
        <dbReference type="Proteomes" id="UP000694407"/>
    </source>
</evidence>
<feature type="transmembrane region" description="Helical" evidence="13">
    <location>
        <begin position="424"/>
        <end position="445"/>
    </location>
</feature>
<proteinExistence type="inferred from homology"/>
<dbReference type="Pfam" id="PF00664">
    <property type="entry name" value="ABC_membrane"/>
    <property type="match status" value="1"/>
</dbReference>
<keyword evidence="17" id="KW-1185">Reference proteome</keyword>
<dbReference type="CDD" id="cd03250">
    <property type="entry name" value="ABCC_MRP_domain1"/>
    <property type="match status" value="1"/>
</dbReference>
<evidence type="ECO:0000259" key="14">
    <source>
        <dbReference type="PROSITE" id="PS50893"/>
    </source>
</evidence>
<feature type="domain" description="ABC transporter" evidence="14">
    <location>
        <begin position="638"/>
        <end position="847"/>
    </location>
</feature>